<dbReference type="InterPro" id="IPR013777">
    <property type="entry name" value="A-amylase-like"/>
</dbReference>
<evidence type="ECO:0000256" key="3">
    <source>
        <dbReference type="ARBA" id="ARBA00008061"/>
    </source>
</evidence>
<keyword evidence="14" id="KW-0456">Lyase</keyword>
<evidence type="ECO:0000256" key="1">
    <source>
        <dbReference type="ARBA" id="ARBA00000548"/>
    </source>
</evidence>
<evidence type="ECO:0000313" key="14">
    <source>
        <dbReference type="EMBL" id="RUQ30005.1"/>
    </source>
</evidence>
<dbReference type="Proteomes" id="UP000267430">
    <property type="component" value="Unassembled WGS sequence"/>
</dbReference>
<dbReference type="GO" id="GO:0016829">
    <property type="term" value="F:lyase activity"/>
    <property type="evidence" value="ECO:0007669"/>
    <property type="project" value="UniProtKB-KW"/>
</dbReference>
<keyword evidence="8" id="KW-0106">Calcium</keyword>
<dbReference type="SUPFAM" id="SSF51445">
    <property type="entry name" value="(Trans)glycosidases"/>
    <property type="match status" value="1"/>
</dbReference>
<evidence type="ECO:0000256" key="10">
    <source>
        <dbReference type="ARBA" id="ARBA00023295"/>
    </source>
</evidence>
<evidence type="ECO:0000256" key="8">
    <source>
        <dbReference type="ARBA" id="ARBA00022837"/>
    </source>
</evidence>
<dbReference type="SUPFAM" id="SSF51011">
    <property type="entry name" value="Glycosyl hydrolase domain"/>
    <property type="match status" value="1"/>
</dbReference>
<keyword evidence="11" id="KW-0812">Transmembrane</keyword>
<protein>
    <recommendedName>
        <fullName evidence="4">alpha-amylase</fullName>
        <ecNumber evidence="4">3.2.1.1</ecNumber>
    </recommendedName>
</protein>
<dbReference type="EC" id="3.2.1.1" evidence="4"/>
<evidence type="ECO:0000256" key="5">
    <source>
        <dbReference type="ARBA" id="ARBA00022723"/>
    </source>
</evidence>
<keyword evidence="9" id="KW-0119">Carbohydrate metabolism</keyword>
<comment type="caution">
    <text evidence="14">The sequence shown here is derived from an EMBL/GenBank/DDBJ whole genome shotgun (WGS) entry which is preliminary data.</text>
</comment>
<dbReference type="GO" id="GO:0004556">
    <property type="term" value="F:alpha-amylase activity"/>
    <property type="evidence" value="ECO:0007669"/>
    <property type="project" value="UniProtKB-EC"/>
</dbReference>
<feature type="domain" description="Glycosyl hydrolase family 13 catalytic" evidence="13">
    <location>
        <begin position="38"/>
        <end position="386"/>
    </location>
</feature>
<sequence length="512" mass="58875">MKTRVLPLVLIPFLLFYALPAGAVEKEERKWQDEVIYSLMVDRFNDGDIKNNKDVDVNDPAAYNGGDFKGITDKLDYIKDMGFTAISLTPVFDNEDKGYHGYWIKDYYKTDEHFGTIADFKKLVKEAHKRDLKVITEFAANQVGPHHPWLKDPEKKDWFHEEKTISDNKNSGNIETGWINGLPDLNQENPETKAYLLDAAKWWIKETNIDGYSLDMVNYVPKAFWADFSKAVNSEKPDFYLLGEVVGDNTEAIADYKKTGIDGFLDVPLNEDLRTAFKDTDQSMDPLFSDFTRNKDQFENPELMGNFIDNHQMTRFTNEAVLLKHHPGTRWKMALSYIYTVPGIPIVYYGSEIAMNGGKEPENRKLMAFKAEKELIDYITKLAELRQQLPSLTRGDFKLLYENGGMAVFKRTYKDETVIVAINNTSKSQTVTLKKGEIEENQELRGLLTDDLVRSKEDKYTIILDREKTEIYALADKSGLNVTYMSIMGVVYAAFIAFIILIFKRARRKKTD</sequence>
<keyword evidence="15" id="KW-1185">Reference proteome</keyword>
<dbReference type="Gene3D" id="2.60.40.1180">
    <property type="entry name" value="Golgi alpha-mannosidase II"/>
    <property type="match status" value="1"/>
</dbReference>
<dbReference type="SMART" id="SM00642">
    <property type="entry name" value="Aamy"/>
    <property type="match status" value="1"/>
</dbReference>
<keyword evidence="10" id="KW-0326">Glycosidase</keyword>
<dbReference type="PANTHER" id="PTHR10357">
    <property type="entry name" value="ALPHA-AMYLASE FAMILY MEMBER"/>
    <property type="match status" value="1"/>
</dbReference>
<keyword evidence="11" id="KW-0472">Membrane</keyword>
<dbReference type="PANTHER" id="PTHR10357:SF215">
    <property type="entry name" value="ALPHA-AMYLASE 1"/>
    <property type="match status" value="1"/>
</dbReference>
<dbReference type="InterPro" id="IPR013780">
    <property type="entry name" value="Glyco_hydro_b"/>
</dbReference>
<dbReference type="GO" id="GO:0005975">
    <property type="term" value="P:carbohydrate metabolic process"/>
    <property type="evidence" value="ECO:0007669"/>
    <property type="project" value="InterPro"/>
</dbReference>
<dbReference type="PIRSF" id="PIRSF001024">
    <property type="entry name" value="Alph-amyl_fung"/>
    <property type="match status" value="1"/>
</dbReference>
<evidence type="ECO:0000256" key="11">
    <source>
        <dbReference type="SAM" id="Phobius"/>
    </source>
</evidence>
<keyword evidence="6 12" id="KW-0732">Signal</keyword>
<comment type="catalytic activity">
    <reaction evidence="1">
        <text>Endohydrolysis of (1-&gt;4)-alpha-D-glucosidic linkages in polysaccharides containing three or more (1-&gt;4)-alpha-linked D-glucose units.</text>
        <dbReference type="EC" id="3.2.1.1"/>
    </reaction>
</comment>
<dbReference type="InterPro" id="IPR017853">
    <property type="entry name" value="GH"/>
</dbReference>
<dbReference type="GO" id="GO:0005509">
    <property type="term" value="F:calcium ion binding"/>
    <property type="evidence" value="ECO:0007669"/>
    <property type="project" value="InterPro"/>
</dbReference>
<feature type="signal peptide" evidence="12">
    <location>
        <begin position="1"/>
        <end position="23"/>
    </location>
</feature>
<proteinExistence type="inferred from homology"/>
<dbReference type="Pfam" id="PF00128">
    <property type="entry name" value="Alpha-amylase"/>
    <property type="match status" value="1"/>
</dbReference>
<organism evidence="14 15">
    <name type="scientific">Peribacillus cavernae</name>
    <dbReference type="NCBI Taxonomy" id="1674310"/>
    <lineage>
        <taxon>Bacteria</taxon>
        <taxon>Bacillati</taxon>
        <taxon>Bacillota</taxon>
        <taxon>Bacilli</taxon>
        <taxon>Bacillales</taxon>
        <taxon>Bacillaceae</taxon>
        <taxon>Peribacillus</taxon>
    </lineage>
</organism>
<gene>
    <name evidence="14" type="ORF">ELQ35_06520</name>
</gene>
<keyword evidence="7" id="KW-0378">Hydrolase</keyword>
<evidence type="ECO:0000259" key="13">
    <source>
        <dbReference type="SMART" id="SM00642"/>
    </source>
</evidence>
<comment type="cofactor">
    <cofactor evidence="2">
        <name>Ca(2+)</name>
        <dbReference type="ChEBI" id="CHEBI:29108"/>
    </cofactor>
</comment>
<evidence type="ECO:0000256" key="4">
    <source>
        <dbReference type="ARBA" id="ARBA00012595"/>
    </source>
</evidence>
<evidence type="ECO:0000256" key="6">
    <source>
        <dbReference type="ARBA" id="ARBA00022729"/>
    </source>
</evidence>
<keyword evidence="5" id="KW-0479">Metal-binding</keyword>
<comment type="similarity">
    <text evidence="3">Belongs to the glycosyl hydrolase 13 family.</text>
</comment>
<dbReference type="InterPro" id="IPR006047">
    <property type="entry name" value="GH13_cat_dom"/>
</dbReference>
<evidence type="ECO:0000256" key="7">
    <source>
        <dbReference type="ARBA" id="ARBA00022801"/>
    </source>
</evidence>
<feature type="transmembrane region" description="Helical" evidence="11">
    <location>
        <begin position="482"/>
        <end position="503"/>
    </location>
</feature>
<reference evidence="14 15" key="1">
    <citation type="submission" date="2018-12" db="EMBL/GenBank/DDBJ databases">
        <title>Bacillus chawlae sp. nov., Bacillus glennii sp. nov., and Bacillus saganii sp. nov. Isolated from the Vehicle Assembly Building at Kennedy Space Center where the Viking Spacecraft were Assembled.</title>
        <authorList>
            <person name="Seuylemezian A."/>
            <person name="Vaishampayan P."/>
        </authorList>
    </citation>
    <scope>NUCLEOTIDE SEQUENCE [LARGE SCALE GENOMIC DNA]</scope>
    <source>
        <strain evidence="14 15">L5</strain>
    </source>
</reference>
<name>A0A3S0W8M2_9BACI</name>
<dbReference type="EMBL" id="RYZZ01000007">
    <property type="protein sequence ID" value="RUQ30005.1"/>
    <property type="molecule type" value="Genomic_DNA"/>
</dbReference>
<dbReference type="InterPro" id="IPR054174">
    <property type="entry name" value="Alpha-amylase-like_C"/>
</dbReference>
<evidence type="ECO:0000256" key="2">
    <source>
        <dbReference type="ARBA" id="ARBA00001913"/>
    </source>
</evidence>
<dbReference type="Gene3D" id="3.20.20.80">
    <property type="entry name" value="Glycosidases"/>
    <property type="match status" value="1"/>
</dbReference>
<keyword evidence="11" id="KW-1133">Transmembrane helix</keyword>
<dbReference type="RefSeq" id="WP_126864026.1">
    <property type="nucleotide sequence ID" value="NZ_JAUSTX010000001.1"/>
</dbReference>
<feature type="chain" id="PRO_5018752420" description="alpha-amylase" evidence="12">
    <location>
        <begin position="24"/>
        <end position="512"/>
    </location>
</feature>
<evidence type="ECO:0000256" key="12">
    <source>
        <dbReference type="SAM" id="SignalP"/>
    </source>
</evidence>
<evidence type="ECO:0000256" key="9">
    <source>
        <dbReference type="ARBA" id="ARBA00023277"/>
    </source>
</evidence>
<evidence type="ECO:0000313" key="15">
    <source>
        <dbReference type="Proteomes" id="UP000267430"/>
    </source>
</evidence>
<accession>A0A3S0W8M2</accession>
<dbReference type="OrthoDB" id="9805159at2"/>
<dbReference type="AlphaFoldDB" id="A0A3S0W8M2"/>
<dbReference type="Pfam" id="PF22026">
    <property type="entry name" value="Alpha-amylase_C_2"/>
    <property type="match status" value="1"/>
</dbReference>